<reference evidence="5 6" key="1">
    <citation type="journal article" date="2019" name="Genome Biol. Evol.">
        <title>The Rhododendron genome and chromosomal organization provide insight into shared whole-genome duplications across the heath family (Ericaceae).</title>
        <authorList>
            <person name="Soza V.L."/>
            <person name="Lindsley D."/>
            <person name="Waalkes A."/>
            <person name="Ramage E."/>
            <person name="Patwardhan R.P."/>
            <person name="Burton J.N."/>
            <person name="Adey A."/>
            <person name="Kumar A."/>
            <person name="Qiu R."/>
            <person name="Shendure J."/>
            <person name="Hall B."/>
        </authorList>
    </citation>
    <scope>NUCLEOTIDE SEQUENCE [LARGE SCALE GENOMIC DNA]</scope>
    <source>
        <strain evidence="5">RSF 1966-606</strain>
    </source>
</reference>
<feature type="domain" description="Reverse transcriptase zinc-binding" evidence="4">
    <location>
        <begin position="310"/>
        <end position="372"/>
    </location>
</feature>
<feature type="domain" description="Prokaryotic-type class I peptide chain release factors" evidence="3">
    <location>
        <begin position="118"/>
        <end position="176"/>
    </location>
</feature>
<dbReference type="GO" id="GO:0003747">
    <property type="term" value="F:translation release factor activity"/>
    <property type="evidence" value="ECO:0007669"/>
    <property type="project" value="InterPro"/>
</dbReference>
<dbReference type="Gene3D" id="3.30.160.20">
    <property type="match status" value="1"/>
</dbReference>
<dbReference type="InterPro" id="IPR026960">
    <property type="entry name" value="RVT-Znf"/>
</dbReference>
<evidence type="ECO:0000313" key="6">
    <source>
        <dbReference type="Proteomes" id="UP000428333"/>
    </source>
</evidence>
<evidence type="ECO:0000259" key="3">
    <source>
        <dbReference type="Pfam" id="PF00472"/>
    </source>
</evidence>
<keyword evidence="6" id="KW-1185">Reference proteome</keyword>
<proteinExistence type="inferred from homology"/>
<dbReference type="Pfam" id="PF00472">
    <property type="entry name" value="RF-1"/>
    <property type="match status" value="1"/>
</dbReference>
<dbReference type="Pfam" id="PF13966">
    <property type="entry name" value="zf-RVT"/>
    <property type="match status" value="1"/>
</dbReference>
<dbReference type="SUPFAM" id="SSF75620">
    <property type="entry name" value="Release factor"/>
    <property type="match status" value="1"/>
</dbReference>
<feature type="region of interest" description="Disordered" evidence="2">
    <location>
        <begin position="69"/>
        <end position="100"/>
    </location>
</feature>
<dbReference type="PANTHER" id="PTHR43804:SF6">
    <property type="entry name" value="CLASS I PEPTIDE CHAIN RELEASE FACTOR"/>
    <property type="match status" value="1"/>
</dbReference>
<evidence type="ECO:0000256" key="1">
    <source>
        <dbReference type="ARBA" id="ARBA00010835"/>
    </source>
</evidence>
<dbReference type="AlphaFoldDB" id="A0A6A4L9K1"/>
<gene>
    <name evidence="5" type="ORF">C3L33_13141</name>
</gene>
<organism evidence="5 6">
    <name type="scientific">Rhododendron williamsianum</name>
    <dbReference type="NCBI Taxonomy" id="262921"/>
    <lineage>
        <taxon>Eukaryota</taxon>
        <taxon>Viridiplantae</taxon>
        <taxon>Streptophyta</taxon>
        <taxon>Embryophyta</taxon>
        <taxon>Tracheophyta</taxon>
        <taxon>Spermatophyta</taxon>
        <taxon>Magnoliopsida</taxon>
        <taxon>eudicotyledons</taxon>
        <taxon>Gunneridae</taxon>
        <taxon>Pentapetalae</taxon>
        <taxon>asterids</taxon>
        <taxon>Ericales</taxon>
        <taxon>Ericaceae</taxon>
        <taxon>Ericoideae</taxon>
        <taxon>Rhodoreae</taxon>
        <taxon>Rhododendron</taxon>
    </lineage>
</organism>
<sequence>MSSSLYMARSFLSSFLIRIGRNGSAIVVSSSTPYSSYCHYRFHPRSFICQRRNQGDGICRRITAASDYNTTSASDCNSTSSTACGGGSNGNTGDSDDGRGCRGRELLAMSDEKLMSLCEMDTFKVSGPGGQHRNKRESAVRLKHLPTGIVAQASEDRSQHKNRASALARLRNKLALKVRNTVNLDAYSPPQELLQILPKKSTIRGSDSGPRIGPNNPKFDLGMQALVDLIFAVEGSVSDAAKKLGLSTGALSRLILSDDSLRMVVNEYRASKVAKQRNKAIQLIMEHNPPPPLLVLEDTFSWIPSTAREFSIRPTFSAVRVAGQKVPSVVWFKSNVLAFILLLCYTNRLSTKDMIRKWNMNVDPRCMLCNAATTWSSELNWVVHHVKGKNLAATLVRLAFVASVYH</sequence>
<comment type="similarity">
    <text evidence="1">Belongs to the prokaryotic/mitochondrial release factor family.</text>
</comment>
<dbReference type="GO" id="GO:0009507">
    <property type="term" value="C:chloroplast"/>
    <property type="evidence" value="ECO:0007669"/>
    <property type="project" value="TreeGrafter"/>
</dbReference>
<accession>A0A6A4L9K1</accession>
<dbReference type="EMBL" id="QEFC01002089">
    <property type="protein sequence ID" value="KAE9454960.1"/>
    <property type="molecule type" value="Genomic_DNA"/>
</dbReference>
<dbReference type="Proteomes" id="UP000428333">
    <property type="component" value="Linkage Group LG08"/>
</dbReference>
<evidence type="ECO:0000259" key="4">
    <source>
        <dbReference type="Pfam" id="PF13966"/>
    </source>
</evidence>
<evidence type="ECO:0000313" key="5">
    <source>
        <dbReference type="EMBL" id="KAE9454960.1"/>
    </source>
</evidence>
<dbReference type="InterPro" id="IPR045853">
    <property type="entry name" value="Pep_chain_release_fac_I_sf"/>
</dbReference>
<name>A0A6A4L9K1_9ERIC</name>
<evidence type="ECO:0000256" key="2">
    <source>
        <dbReference type="SAM" id="MobiDB-lite"/>
    </source>
</evidence>
<protein>
    <submittedName>
        <fullName evidence="5">Uncharacterized protein</fullName>
    </submittedName>
</protein>
<dbReference type="InterPro" id="IPR050057">
    <property type="entry name" value="Prokaryotic/Mito_RF"/>
</dbReference>
<dbReference type="InterPro" id="IPR000352">
    <property type="entry name" value="Pep_chain_release_fac_I"/>
</dbReference>
<comment type="caution">
    <text evidence="5">The sequence shown here is derived from an EMBL/GenBank/DDBJ whole genome shotgun (WGS) entry which is preliminary data.</text>
</comment>
<feature type="non-terminal residue" evidence="5">
    <location>
        <position position="1"/>
    </location>
</feature>
<dbReference type="PANTHER" id="PTHR43804">
    <property type="entry name" value="LD18447P"/>
    <property type="match status" value="1"/>
</dbReference>
<dbReference type="OrthoDB" id="2019491at2759"/>